<evidence type="ECO:0000313" key="4">
    <source>
        <dbReference type="Proteomes" id="UP000800093"/>
    </source>
</evidence>
<feature type="region of interest" description="Disordered" evidence="1">
    <location>
        <begin position="56"/>
        <end position="77"/>
    </location>
</feature>
<organism evidence="3 4">
    <name type="scientific">Lojkania enalia</name>
    <dbReference type="NCBI Taxonomy" id="147567"/>
    <lineage>
        <taxon>Eukaryota</taxon>
        <taxon>Fungi</taxon>
        <taxon>Dikarya</taxon>
        <taxon>Ascomycota</taxon>
        <taxon>Pezizomycotina</taxon>
        <taxon>Dothideomycetes</taxon>
        <taxon>Pleosporomycetidae</taxon>
        <taxon>Pleosporales</taxon>
        <taxon>Pleosporales incertae sedis</taxon>
        <taxon>Lojkania</taxon>
    </lineage>
</organism>
<evidence type="ECO:0000313" key="3">
    <source>
        <dbReference type="EMBL" id="KAF2262369.1"/>
    </source>
</evidence>
<proteinExistence type="predicted"/>
<dbReference type="AlphaFoldDB" id="A0A9P4KAB3"/>
<evidence type="ECO:0008006" key="5">
    <source>
        <dbReference type="Google" id="ProtNLM"/>
    </source>
</evidence>
<comment type="caution">
    <text evidence="3">The sequence shown here is derived from an EMBL/GenBank/DDBJ whole genome shotgun (WGS) entry which is preliminary data.</text>
</comment>
<dbReference type="EMBL" id="ML986641">
    <property type="protein sequence ID" value="KAF2262369.1"/>
    <property type="molecule type" value="Genomic_DNA"/>
</dbReference>
<evidence type="ECO:0000256" key="2">
    <source>
        <dbReference type="SAM" id="SignalP"/>
    </source>
</evidence>
<gene>
    <name evidence="3" type="ORF">CC78DRAFT_534861</name>
</gene>
<sequence length="77" mass="8242">MLGLLHVSVTFIPFLLLPSSPDLPTFPQSNLHLSPHPITPAFIRINCTYISPATLPPPTPHTPNTLSGSHAGMPIPL</sequence>
<accession>A0A9P4KAB3</accession>
<keyword evidence="4" id="KW-1185">Reference proteome</keyword>
<evidence type="ECO:0000256" key="1">
    <source>
        <dbReference type="SAM" id="MobiDB-lite"/>
    </source>
</evidence>
<reference evidence="4" key="1">
    <citation type="journal article" date="2020" name="Stud. Mycol.">
        <title>101 Dothideomycetes genomes: A test case for predicting lifestyles and emergence of pathogens.</title>
        <authorList>
            <person name="Haridas S."/>
            <person name="Albert R."/>
            <person name="Binder M."/>
            <person name="Bloem J."/>
            <person name="LaButti K."/>
            <person name="Salamov A."/>
            <person name="Andreopoulos B."/>
            <person name="Baker S."/>
            <person name="Barry K."/>
            <person name="Bills G."/>
            <person name="Bluhm B."/>
            <person name="Cannon C."/>
            <person name="Castanera R."/>
            <person name="Culley D."/>
            <person name="Daum C."/>
            <person name="Ezra D."/>
            <person name="Gonzalez J."/>
            <person name="Henrissat B."/>
            <person name="Kuo A."/>
            <person name="Liang C."/>
            <person name="Lipzen A."/>
            <person name="Lutzoni F."/>
            <person name="Magnuson J."/>
            <person name="Mondo S."/>
            <person name="Nolan M."/>
            <person name="Ohm R."/>
            <person name="Pangilinan J."/>
            <person name="Park H.-J."/>
            <person name="Ramirez L."/>
            <person name="Alfaro M."/>
            <person name="Sun H."/>
            <person name="Tritt A."/>
            <person name="Yoshinaga Y."/>
            <person name="Zwiers L.-H."/>
            <person name="Turgeon B."/>
            <person name="Goodwin S."/>
            <person name="Spatafora J."/>
            <person name="Crous P."/>
            <person name="Grigoriev I."/>
        </authorList>
    </citation>
    <scope>NUCLEOTIDE SEQUENCE [LARGE SCALE GENOMIC DNA]</scope>
    <source>
        <strain evidence="4">CBS 304.66</strain>
    </source>
</reference>
<dbReference type="Proteomes" id="UP000800093">
    <property type="component" value="Unassembled WGS sequence"/>
</dbReference>
<feature type="signal peptide" evidence="2">
    <location>
        <begin position="1"/>
        <end position="21"/>
    </location>
</feature>
<keyword evidence="2" id="KW-0732">Signal</keyword>
<protein>
    <recommendedName>
        <fullName evidence="5">Secreted protein</fullName>
    </recommendedName>
</protein>
<feature type="chain" id="PRO_5040189180" description="Secreted protein" evidence="2">
    <location>
        <begin position="22"/>
        <end position="77"/>
    </location>
</feature>
<name>A0A9P4KAB3_9PLEO</name>